<dbReference type="RefSeq" id="XP_030969901.1">
    <property type="nucleotide sequence ID" value="XM_031114041.1"/>
</dbReference>
<evidence type="ECO:0000256" key="4">
    <source>
        <dbReference type="SAM" id="SignalP"/>
    </source>
</evidence>
<evidence type="ECO:0000256" key="1">
    <source>
        <dbReference type="ARBA" id="ARBA00022729"/>
    </source>
</evidence>
<dbReference type="SMART" id="SM00108">
    <property type="entry name" value="B_lectin"/>
    <property type="match status" value="1"/>
</dbReference>
<dbReference type="Gene3D" id="2.90.10.10">
    <property type="entry name" value="Bulb-type lectin domain"/>
    <property type="match status" value="1"/>
</dbReference>
<accession>A0A7N2LND9</accession>
<dbReference type="InParanoid" id="A0A7N2LND9"/>
<dbReference type="AlphaFoldDB" id="A0A7N2LND9"/>
<dbReference type="OMA" id="CEFACKS"/>
<dbReference type="PANTHER" id="PTHR32444">
    <property type="entry name" value="BULB-TYPE LECTIN DOMAIN-CONTAINING PROTEIN"/>
    <property type="match status" value="1"/>
</dbReference>
<protein>
    <submittedName>
        <fullName evidence="7">Uncharacterized protein</fullName>
    </submittedName>
</protein>
<evidence type="ECO:0000256" key="2">
    <source>
        <dbReference type="ARBA" id="ARBA00023157"/>
    </source>
</evidence>
<evidence type="ECO:0000259" key="6">
    <source>
        <dbReference type="PROSITE" id="PS50948"/>
    </source>
</evidence>
<keyword evidence="8" id="KW-1185">Reference proteome</keyword>
<dbReference type="EnsemblPlants" id="QL05p023018:mrna">
    <property type="protein sequence ID" value="QL05p023018:mrna"/>
    <property type="gene ID" value="QL05p023018"/>
</dbReference>
<reference evidence="7 8" key="1">
    <citation type="journal article" date="2016" name="G3 (Bethesda)">
        <title>First Draft Assembly and Annotation of the Genome of a California Endemic Oak Quercus lobata Nee (Fagaceae).</title>
        <authorList>
            <person name="Sork V.L."/>
            <person name="Fitz-Gibbon S.T."/>
            <person name="Puiu D."/>
            <person name="Crepeau M."/>
            <person name="Gugger P.F."/>
            <person name="Sherman R."/>
            <person name="Stevens K."/>
            <person name="Langley C.H."/>
            <person name="Pellegrini M."/>
            <person name="Salzberg S.L."/>
        </authorList>
    </citation>
    <scope>NUCLEOTIDE SEQUENCE [LARGE SCALE GENOMIC DNA]</scope>
    <source>
        <strain evidence="7 8">cv. SW786</strain>
    </source>
</reference>
<dbReference type="EMBL" id="LRBV02000005">
    <property type="status" value="NOT_ANNOTATED_CDS"/>
    <property type="molecule type" value="Genomic_DNA"/>
</dbReference>
<evidence type="ECO:0000313" key="8">
    <source>
        <dbReference type="Proteomes" id="UP000594261"/>
    </source>
</evidence>
<dbReference type="PANTHER" id="PTHR32444:SF226">
    <property type="entry name" value="BULB-TYPE LECTIN DOMAIN-CONTAINING PROTEIN"/>
    <property type="match status" value="1"/>
</dbReference>
<organism evidence="7 8">
    <name type="scientific">Quercus lobata</name>
    <name type="common">Valley oak</name>
    <dbReference type="NCBI Taxonomy" id="97700"/>
    <lineage>
        <taxon>Eukaryota</taxon>
        <taxon>Viridiplantae</taxon>
        <taxon>Streptophyta</taxon>
        <taxon>Embryophyta</taxon>
        <taxon>Tracheophyta</taxon>
        <taxon>Spermatophyta</taxon>
        <taxon>Magnoliopsida</taxon>
        <taxon>eudicotyledons</taxon>
        <taxon>Gunneridae</taxon>
        <taxon>Pentapetalae</taxon>
        <taxon>rosids</taxon>
        <taxon>fabids</taxon>
        <taxon>Fagales</taxon>
        <taxon>Fagaceae</taxon>
        <taxon>Quercus</taxon>
    </lineage>
</organism>
<evidence type="ECO:0000256" key="3">
    <source>
        <dbReference type="ARBA" id="ARBA00023180"/>
    </source>
</evidence>
<reference evidence="7" key="2">
    <citation type="submission" date="2021-01" db="UniProtKB">
        <authorList>
            <consortium name="EnsemblPlants"/>
        </authorList>
    </citation>
    <scope>IDENTIFICATION</scope>
</reference>
<dbReference type="InterPro" id="IPR036426">
    <property type="entry name" value="Bulb-type_lectin_dom_sf"/>
</dbReference>
<sequence>MASKSRKLMLGFVCLLLFLGPSSQLDRLLQGQELKDGDELVSSQGNFKLGFFTLEMWVANRDAPIFNNSGSLTIDDYENLKISYNGSLSIVLYSGQEASNASAVLLDTGNFVLRETISERQLWQSFDYPTHALVPGMRLGVNWKTGHTWSLTSWRGVLVPAAGSFTLALEPYLNRLVILWRESLYWTSPSVHFNSTSMGLTLHGYNFNYISNVNETYLNYTGVEENYMEENYITRVIRPLKIDYFGRLSDEFDTLVDCNFTNFFTNQFTLFQFIIGCKAQCRSHDDTFTPVSSSMKDGFKFDESDNLTRKDCEAKCFHNCSCVAYASTNQVAQTGCEIWRTTDRFIGFSNPNARTIYFLTSAFAKIKENRRANRSQVTKRWIWLIVAVGLKLKSMSRSQPNSSIEVDLF</sequence>
<feature type="chain" id="PRO_5029899272" evidence="4">
    <location>
        <begin position="25"/>
        <end position="409"/>
    </location>
</feature>
<dbReference type="InterPro" id="IPR001480">
    <property type="entry name" value="Bulb-type_lectin_dom"/>
</dbReference>
<dbReference type="Pfam" id="PF08276">
    <property type="entry name" value="PAN_2"/>
    <property type="match status" value="1"/>
</dbReference>
<feature type="domain" description="Apple" evidence="6">
    <location>
        <begin position="281"/>
        <end position="362"/>
    </location>
</feature>
<dbReference type="GeneID" id="115990191"/>
<keyword evidence="1 4" id="KW-0732">Signal</keyword>
<dbReference type="PROSITE" id="PS50948">
    <property type="entry name" value="PAN"/>
    <property type="match status" value="1"/>
</dbReference>
<dbReference type="Pfam" id="PF01453">
    <property type="entry name" value="B_lectin"/>
    <property type="match status" value="1"/>
</dbReference>
<dbReference type="CDD" id="cd00028">
    <property type="entry name" value="B_lectin"/>
    <property type="match status" value="1"/>
</dbReference>
<dbReference type="Proteomes" id="UP000594261">
    <property type="component" value="Chromosome 5"/>
</dbReference>
<dbReference type="SUPFAM" id="SSF51110">
    <property type="entry name" value="alpha-D-mannose-specific plant lectins"/>
    <property type="match status" value="1"/>
</dbReference>
<evidence type="ECO:0000313" key="7">
    <source>
        <dbReference type="EnsemblPlants" id="QL05p023018:mrna"/>
    </source>
</evidence>
<feature type="signal peptide" evidence="4">
    <location>
        <begin position="1"/>
        <end position="24"/>
    </location>
</feature>
<keyword evidence="3" id="KW-0325">Glycoprotein</keyword>
<feature type="domain" description="Bulb-type lectin" evidence="5">
    <location>
        <begin position="1"/>
        <end position="126"/>
    </location>
</feature>
<evidence type="ECO:0000259" key="5">
    <source>
        <dbReference type="PROSITE" id="PS50927"/>
    </source>
</evidence>
<dbReference type="OrthoDB" id="4062651at2759"/>
<gene>
    <name evidence="7" type="primary">LOC115990191</name>
</gene>
<dbReference type="PROSITE" id="PS50927">
    <property type="entry name" value="BULB_LECTIN"/>
    <property type="match status" value="1"/>
</dbReference>
<proteinExistence type="predicted"/>
<dbReference type="InterPro" id="IPR003609">
    <property type="entry name" value="Pan_app"/>
</dbReference>
<dbReference type="Gramene" id="QL05p023018:mrna">
    <property type="protein sequence ID" value="QL05p023018:mrna"/>
    <property type="gene ID" value="QL05p023018"/>
</dbReference>
<keyword evidence="2" id="KW-1015">Disulfide bond</keyword>
<name>A0A7N2LND9_QUELO</name>
<dbReference type="KEGG" id="qlo:115990191"/>